<feature type="chain" id="PRO_5046524379" description="IPTL-CTERM protein sorting domain-containing protein" evidence="2">
    <location>
        <begin position="27"/>
        <end position="161"/>
    </location>
</feature>
<protein>
    <recommendedName>
        <fullName evidence="5">IPTL-CTERM protein sorting domain-containing protein</fullName>
    </recommendedName>
</protein>
<name>A0ABY0XQB8_9PSED</name>
<gene>
    <name evidence="3" type="ORF">SAMN05216205_0921</name>
</gene>
<dbReference type="RefSeq" id="WP_090462891.1">
    <property type="nucleotide sequence ID" value="NZ_FNRV01000001.1"/>
</dbReference>
<dbReference type="EMBL" id="FNRV01000001">
    <property type="protein sequence ID" value="SEB89395.1"/>
    <property type="molecule type" value="Genomic_DNA"/>
</dbReference>
<organism evidence="3 4">
    <name type="scientific">Pseudomonas mohnii</name>
    <dbReference type="NCBI Taxonomy" id="395600"/>
    <lineage>
        <taxon>Bacteria</taxon>
        <taxon>Pseudomonadati</taxon>
        <taxon>Pseudomonadota</taxon>
        <taxon>Gammaproteobacteria</taxon>
        <taxon>Pseudomonadales</taxon>
        <taxon>Pseudomonadaceae</taxon>
        <taxon>Pseudomonas</taxon>
    </lineage>
</organism>
<keyword evidence="1" id="KW-0472">Membrane</keyword>
<evidence type="ECO:0000256" key="1">
    <source>
        <dbReference type="SAM" id="Phobius"/>
    </source>
</evidence>
<sequence>MRPTLVIKSVLALMLVNGAAVFNAQATTFVNEYNRMSNACDSLRSQVGAGPEEASGSELLTFGNGLGVPSLVTDVYFDGTQSAKFSSVTHHSTSTESVNVSSCDGLMTASANDRVAVNLTSQDTGLTGVSDQPKAVPLSAVAWLFSSALFGFIMVANRRKV</sequence>
<feature type="transmembrane region" description="Helical" evidence="1">
    <location>
        <begin position="135"/>
        <end position="156"/>
    </location>
</feature>
<reference evidence="3 4" key="1">
    <citation type="submission" date="2016-10" db="EMBL/GenBank/DDBJ databases">
        <authorList>
            <person name="Varghese N."/>
            <person name="Submissions S."/>
        </authorList>
    </citation>
    <scope>NUCLEOTIDE SEQUENCE [LARGE SCALE GENOMIC DNA]</scope>
    <source>
        <strain evidence="3 4">DSM 18327</strain>
    </source>
</reference>
<proteinExistence type="predicted"/>
<accession>A0ABY0XQB8</accession>
<evidence type="ECO:0000313" key="3">
    <source>
        <dbReference type="EMBL" id="SEB89395.1"/>
    </source>
</evidence>
<keyword evidence="4" id="KW-1185">Reference proteome</keyword>
<keyword evidence="2" id="KW-0732">Signal</keyword>
<keyword evidence="1" id="KW-1133">Transmembrane helix</keyword>
<evidence type="ECO:0000313" key="4">
    <source>
        <dbReference type="Proteomes" id="UP000199665"/>
    </source>
</evidence>
<feature type="signal peptide" evidence="2">
    <location>
        <begin position="1"/>
        <end position="26"/>
    </location>
</feature>
<evidence type="ECO:0000256" key="2">
    <source>
        <dbReference type="SAM" id="SignalP"/>
    </source>
</evidence>
<comment type="caution">
    <text evidence="3">The sequence shown here is derived from an EMBL/GenBank/DDBJ whole genome shotgun (WGS) entry which is preliminary data.</text>
</comment>
<evidence type="ECO:0008006" key="5">
    <source>
        <dbReference type="Google" id="ProtNLM"/>
    </source>
</evidence>
<keyword evidence="1" id="KW-0812">Transmembrane</keyword>
<dbReference type="Proteomes" id="UP000199665">
    <property type="component" value="Unassembled WGS sequence"/>
</dbReference>